<reference evidence="2 3" key="1">
    <citation type="submission" date="2015-09" db="EMBL/GenBank/DDBJ databases">
        <title>Draft genome of the parasitic nematode Teladorsagia circumcincta isolate WARC Sus (inbred).</title>
        <authorList>
            <person name="Mitreva M."/>
        </authorList>
    </citation>
    <scope>NUCLEOTIDE SEQUENCE [LARGE SCALE GENOMIC DNA]</scope>
    <source>
        <strain evidence="2 3">S</strain>
    </source>
</reference>
<dbReference type="Proteomes" id="UP000230423">
    <property type="component" value="Unassembled WGS sequence"/>
</dbReference>
<dbReference type="EMBL" id="KZ377608">
    <property type="protein sequence ID" value="PIO56376.1"/>
    <property type="molecule type" value="Genomic_DNA"/>
</dbReference>
<dbReference type="AlphaFoldDB" id="A0A2G9TEI2"/>
<evidence type="ECO:0000256" key="1">
    <source>
        <dbReference type="SAM" id="MobiDB-lite"/>
    </source>
</evidence>
<keyword evidence="3" id="KW-1185">Reference proteome</keyword>
<proteinExistence type="predicted"/>
<feature type="region of interest" description="Disordered" evidence="1">
    <location>
        <begin position="1"/>
        <end position="20"/>
    </location>
</feature>
<protein>
    <submittedName>
        <fullName evidence="2">Uncharacterized protein</fullName>
    </submittedName>
</protein>
<evidence type="ECO:0000313" key="3">
    <source>
        <dbReference type="Proteomes" id="UP000230423"/>
    </source>
</evidence>
<gene>
    <name evidence="2" type="ORF">TELCIR_22225</name>
</gene>
<sequence length="31" mass="3701">MHVCRRRNKNTSGSASHRLQVLLERRRQHCA</sequence>
<organism evidence="2 3">
    <name type="scientific">Teladorsagia circumcincta</name>
    <name type="common">Brown stomach worm</name>
    <name type="synonym">Ostertagia circumcincta</name>
    <dbReference type="NCBI Taxonomy" id="45464"/>
    <lineage>
        <taxon>Eukaryota</taxon>
        <taxon>Metazoa</taxon>
        <taxon>Ecdysozoa</taxon>
        <taxon>Nematoda</taxon>
        <taxon>Chromadorea</taxon>
        <taxon>Rhabditida</taxon>
        <taxon>Rhabditina</taxon>
        <taxon>Rhabditomorpha</taxon>
        <taxon>Strongyloidea</taxon>
        <taxon>Trichostrongylidae</taxon>
        <taxon>Teladorsagia</taxon>
    </lineage>
</organism>
<evidence type="ECO:0000313" key="2">
    <source>
        <dbReference type="EMBL" id="PIO56376.1"/>
    </source>
</evidence>
<accession>A0A2G9TEI2</accession>
<name>A0A2G9TEI2_TELCI</name>